<organism evidence="3">
    <name type="scientific">Thrips palmi</name>
    <name type="common">Melon thrips</name>
    <dbReference type="NCBI Taxonomy" id="161013"/>
    <lineage>
        <taxon>Eukaryota</taxon>
        <taxon>Metazoa</taxon>
        <taxon>Ecdysozoa</taxon>
        <taxon>Arthropoda</taxon>
        <taxon>Hexapoda</taxon>
        <taxon>Insecta</taxon>
        <taxon>Pterygota</taxon>
        <taxon>Neoptera</taxon>
        <taxon>Paraneoptera</taxon>
        <taxon>Thysanoptera</taxon>
        <taxon>Terebrantia</taxon>
        <taxon>Thripoidea</taxon>
        <taxon>Thripidae</taxon>
        <taxon>Thrips</taxon>
    </lineage>
</organism>
<dbReference type="RefSeq" id="XP_034231334.1">
    <property type="nucleotide sequence ID" value="XM_034375443.1"/>
</dbReference>
<dbReference type="Pfam" id="PF12937">
    <property type="entry name" value="F-box-like"/>
    <property type="match status" value="1"/>
</dbReference>
<dbReference type="Gene3D" id="3.80.10.10">
    <property type="entry name" value="Ribonuclease Inhibitor"/>
    <property type="match status" value="1"/>
</dbReference>
<reference evidence="3" key="1">
    <citation type="submission" date="2025-08" db="UniProtKB">
        <authorList>
            <consortium name="RefSeq"/>
        </authorList>
    </citation>
    <scope>IDENTIFICATION</scope>
    <source>
        <tissue evidence="3">Total insect</tissue>
    </source>
</reference>
<dbReference type="InterPro" id="IPR032675">
    <property type="entry name" value="LRR_dom_sf"/>
</dbReference>
<dbReference type="AlphaFoldDB" id="A0A6P8ZH69"/>
<dbReference type="InParanoid" id="A0A6P8ZH69"/>
<dbReference type="Proteomes" id="UP000515158">
    <property type="component" value="Unplaced"/>
</dbReference>
<name>A0A6P8ZH69_THRPL</name>
<evidence type="ECO:0000313" key="3">
    <source>
        <dbReference type="RefSeq" id="XP_034231334.1"/>
    </source>
</evidence>
<dbReference type="KEGG" id="tpal:117639608"/>
<evidence type="ECO:0000313" key="2">
    <source>
        <dbReference type="Proteomes" id="UP000515158"/>
    </source>
</evidence>
<accession>A0A6P8ZH69</accession>
<dbReference type="SUPFAM" id="SSF81383">
    <property type="entry name" value="F-box domain"/>
    <property type="match status" value="1"/>
</dbReference>
<dbReference type="SMART" id="SM00256">
    <property type="entry name" value="FBOX"/>
    <property type="match status" value="1"/>
</dbReference>
<sequence length="492" mass="54999">MARPIWRRFCRVIRMEFSALPDEVLLHALTFLTPATLLRCRAVCRRWKQLALHPLVWRSQTLRISGGRNTNKGMARHRQLRLATVVLRLAPCLGLLKVSDFGKVFDVVGPALINNSKFSLYDLDISFRSSDAFMVAMVLDRQASFGRLKAVRLRVLGHASQDAAVRRLGGLLLQLIRTPGLQSVEISIPSMPGDVTLPPLERPVLVSASLQRLSFVYNRGYFDLHLCVLLKLHTATLEEVKIATFDAHAAFLLSRMPRLRKLQCTVMDAMPLLQHCPSLRALRLDLRVDAGLHSTRARLSGLAAFLRAAGTRLHSVELVFGDDKPDELVDVVACLGGPGTASAALRRLAFSHSVTEDAEKPLLPLASILEHLPDLTFLDIDCVATDAFLEALDGSVLPQLLGLAVYLPRDVCKHVWSHGQRLRAVLRKNPRLHVVMKGNDCDEFCVCEFCQQYTCHHVPGDLKCIMYSHPTGARCGLLHDAHLEMRVFCRWF</sequence>
<feature type="domain" description="F-box" evidence="1">
    <location>
        <begin position="14"/>
        <end position="60"/>
    </location>
</feature>
<dbReference type="InterPro" id="IPR036047">
    <property type="entry name" value="F-box-like_dom_sf"/>
</dbReference>
<evidence type="ECO:0000259" key="1">
    <source>
        <dbReference type="PROSITE" id="PS50181"/>
    </source>
</evidence>
<dbReference type="PROSITE" id="PS50181">
    <property type="entry name" value="FBOX"/>
    <property type="match status" value="1"/>
</dbReference>
<dbReference type="GeneID" id="117639608"/>
<dbReference type="InterPro" id="IPR001810">
    <property type="entry name" value="F-box_dom"/>
</dbReference>
<gene>
    <name evidence="3" type="primary">LOC117639608</name>
</gene>
<proteinExistence type="predicted"/>
<protein>
    <submittedName>
        <fullName evidence="3">Uncharacterized protein LOC117639608 isoform X1</fullName>
    </submittedName>
</protein>
<dbReference type="OrthoDB" id="2095648at2759"/>
<dbReference type="Gene3D" id="1.20.1280.50">
    <property type="match status" value="1"/>
</dbReference>
<keyword evidence="2" id="KW-1185">Reference proteome</keyword>